<evidence type="ECO:0000313" key="2">
    <source>
        <dbReference type="EnsemblProtists" id="PYU1_T014688"/>
    </source>
</evidence>
<dbReference type="InParanoid" id="K3XBT9"/>
<evidence type="ECO:0000256" key="1">
    <source>
        <dbReference type="SAM" id="MobiDB-lite"/>
    </source>
</evidence>
<reference evidence="2" key="3">
    <citation type="submission" date="2015-02" db="UniProtKB">
        <authorList>
            <consortium name="EnsemblProtists"/>
        </authorList>
    </citation>
    <scope>IDENTIFICATION</scope>
    <source>
        <strain evidence="2">DAOM BR144</strain>
    </source>
</reference>
<dbReference type="HOGENOM" id="CLU_2781518_0_0_1"/>
<name>K3XBT9_GLOUD</name>
<feature type="compositionally biased region" description="Polar residues" evidence="1">
    <location>
        <begin position="10"/>
        <end position="21"/>
    </location>
</feature>
<dbReference type="VEuPathDB" id="FungiDB:PYU1_G014657"/>
<keyword evidence="3" id="KW-1185">Reference proteome</keyword>
<dbReference type="EMBL" id="GL376594">
    <property type="status" value="NOT_ANNOTATED_CDS"/>
    <property type="molecule type" value="Genomic_DNA"/>
</dbReference>
<reference evidence="3" key="1">
    <citation type="journal article" date="2010" name="Genome Biol.">
        <title>Genome sequence of the necrotrophic plant pathogen Pythium ultimum reveals original pathogenicity mechanisms and effector repertoire.</title>
        <authorList>
            <person name="Levesque C.A."/>
            <person name="Brouwer H."/>
            <person name="Cano L."/>
            <person name="Hamilton J.P."/>
            <person name="Holt C."/>
            <person name="Huitema E."/>
            <person name="Raffaele S."/>
            <person name="Robideau G.P."/>
            <person name="Thines M."/>
            <person name="Win J."/>
            <person name="Zerillo M.M."/>
            <person name="Beakes G.W."/>
            <person name="Boore J.L."/>
            <person name="Busam D."/>
            <person name="Dumas B."/>
            <person name="Ferriera S."/>
            <person name="Fuerstenberg S.I."/>
            <person name="Gachon C.M."/>
            <person name="Gaulin E."/>
            <person name="Govers F."/>
            <person name="Grenville-Briggs L."/>
            <person name="Horner N."/>
            <person name="Hostetler J."/>
            <person name="Jiang R.H."/>
            <person name="Johnson J."/>
            <person name="Krajaejun T."/>
            <person name="Lin H."/>
            <person name="Meijer H.J."/>
            <person name="Moore B."/>
            <person name="Morris P."/>
            <person name="Phuntmart V."/>
            <person name="Puiu D."/>
            <person name="Shetty J."/>
            <person name="Stajich J.E."/>
            <person name="Tripathy S."/>
            <person name="Wawra S."/>
            <person name="van West P."/>
            <person name="Whitty B.R."/>
            <person name="Coutinho P.M."/>
            <person name="Henrissat B."/>
            <person name="Martin F."/>
            <person name="Thomas P.D."/>
            <person name="Tyler B.M."/>
            <person name="De Vries R.P."/>
            <person name="Kamoun S."/>
            <person name="Yandell M."/>
            <person name="Tisserat N."/>
            <person name="Buell C.R."/>
        </authorList>
    </citation>
    <scope>NUCLEOTIDE SEQUENCE</scope>
    <source>
        <strain evidence="3">DAOM:BR144</strain>
    </source>
</reference>
<proteinExistence type="predicted"/>
<dbReference type="EnsemblProtists" id="PYU1_T014688">
    <property type="protein sequence ID" value="PYU1_T014688"/>
    <property type="gene ID" value="PYU1_G014657"/>
</dbReference>
<protein>
    <submittedName>
        <fullName evidence="2">Uncharacterized protein</fullName>
    </submittedName>
</protein>
<sequence>MGRKRCPQESPRSTRTGQTSVDGDEAGMDAMKSVERTVETADAIHCERIQLLGEWNDDDQPHDLGRYVL</sequence>
<organism evidence="2 3">
    <name type="scientific">Globisporangium ultimum (strain ATCC 200006 / CBS 805.95 / DAOM BR144)</name>
    <name type="common">Pythium ultimum</name>
    <dbReference type="NCBI Taxonomy" id="431595"/>
    <lineage>
        <taxon>Eukaryota</taxon>
        <taxon>Sar</taxon>
        <taxon>Stramenopiles</taxon>
        <taxon>Oomycota</taxon>
        <taxon>Peronosporomycetes</taxon>
        <taxon>Pythiales</taxon>
        <taxon>Pythiaceae</taxon>
        <taxon>Globisporangium</taxon>
    </lineage>
</organism>
<reference evidence="3" key="2">
    <citation type="submission" date="2010-04" db="EMBL/GenBank/DDBJ databases">
        <authorList>
            <person name="Buell R."/>
            <person name="Hamilton J."/>
            <person name="Hostetler J."/>
        </authorList>
    </citation>
    <scope>NUCLEOTIDE SEQUENCE [LARGE SCALE GENOMIC DNA]</scope>
    <source>
        <strain evidence="3">DAOM:BR144</strain>
    </source>
</reference>
<dbReference type="AlphaFoldDB" id="K3XBT9"/>
<evidence type="ECO:0000313" key="3">
    <source>
        <dbReference type="Proteomes" id="UP000019132"/>
    </source>
</evidence>
<dbReference type="Proteomes" id="UP000019132">
    <property type="component" value="Unassembled WGS sequence"/>
</dbReference>
<accession>K3XBT9</accession>
<feature type="region of interest" description="Disordered" evidence="1">
    <location>
        <begin position="1"/>
        <end position="30"/>
    </location>
</feature>